<dbReference type="CDD" id="cd15831">
    <property type="entry name" value="BTAD"/>
    <property type="match status" value="1"/>
</dbReference>
<dbReference type="InterPro" id="IPR005158">
    <property type="entry name" value="BTAD"/>
</dbReference>
<dbReference type="GO" id="GO:0000160">
    <property type="term" value="P:phosphorelay signal transduction system"/>
    <property type="evidence" value="ECO:0007669"/>
    <property type="project" value="InterPro"/>
</dbReference>
<dbReference type="Pfam" id="PF00486">
    <property type="entry name" value="Trans_reg_C"/>
    <property type="match status" value="1"/>
</dbReference>
<feature type="DNA-binding region" description="OmpR/PhoB-type" evidence="5">
    <location>
        <begin position="1"/>
        <end position="102"/>
    </location>
</feature>
<feature type="domain" description="OmpR/PhoB-type" evidence="6">
    <location>
        <begin position="1"/>
        <end position="102"/>
    </location>
</feature>
<dbReference type="Pfam" id="PF13191">
    <property type="entry name" value="AAA_16"/>
    <property type="match status" value="1"/>
</dbReference>
<dbReference type="InterPro" id="IPR001867">
    <property type="entry name" value="OmpR/PhoB-type_DNA-bd"/>
</dbReference>
<dbReference type="GO" id="GO:0006355">
    <property type="term" value="P:regulation of DNA-templated transcription"/>
    <property type="evidence" value="ECO:0007669"/>
    <property type="project" value="InterPro"/>
</dbReference>
<dbReference type="RefSeq" id="WP_106190551.1">
    <property type="nucleotide sequence ID" value="NZ_PVTF01000008.1"/>
</dbReference>
<name>A0A2T0T0A5_9PSEU</name>
<dbReference type="Pfam" id="PF03704">
    <property type="entry name" value="BTAD"/>
    <property type="match status" value="1"/>
</dbReference>
<dbReference type="SUPFAM" id="SSF46894">
    <property type="entry name" value="C-terminal effector domain of the bipartite response regulators"/>
    <property type="match status" value="1"/>
</dbReference>
<comment type="caution">
    <text evidence="7">The sequence shown here is derived from an EMBL/GenBank/DDBJ whole genome shotgun (WGS) entry which is preliminary data.</text>
</comment>
<dbReference type="InterPro" id="IPR041664">
    <property type="entry name" value="AAA_16"/>
</dbReference>
<keyword evidence="2" id="KW-0805">Transcription regulation</keyword>
<organism evidence="7 8">
    <name type="scientific">Umezawaea tangerina</name>
    <dbReference type="NCBI Taxonomy" id="84725"/>
    <lineage>
        <taxon>Bacteria</taxon>
        <taxon>Bacillati</taxon>
        <taxon>Actinomycetota</taxon>
        <taxon>Actinomycetes</taxon>
        <taxon>Pseudonocardiales</taxon>
        <taxon>Pseudonocardiaceae</taxon>
        <taxon>Umezawaea</taxon>
    </lineage>
</organism>
<dbReference type="Gene3D" id="1.10.10.10">
    <property type="entry name" value="Winged helix-like DNA-binding domain superfamily/Winged helix DNA-binding domain"/>
    <property type="match status" value="1"/>
</dbReference>
<dbReference type="GO" id="GO:0003677">
    <property type="term" value="F:DNA binding"/>
    <property type="evidence" value="ECO:0007669"/>
    <property type="project" value="UniProtKB-UniRule"/>
</dbReference>
<keyword evidence="8" id="KW-1185">Reference proteome</keyword>
<comment type="similarity">
    <text evidence="1">Belongs to the AfsR/DnrI/RedD regulatory family.</text>
</comment>
<dbReference type="Gene3D" id="1.25.40.10">
    <property type="entry name" value="Tetratricopeptide repeat domain"/>
    <property type="match status" value="1"/>
</dbReference>
<dbReference type="Proteomes" id="UP000239494">
    <property type="component" value="Unassembled WGS sequence"/>
</dbReference>
<keyword evidence="3 5" id="KW-0238">DNA-binding</keyword>
<dbReference type="EMBL" id="PVTF01000008">
    <property type="protein sequence ID" value="PRY39108.1"/>
    <property type="molecule type" value="Genomic_DNA"/>
</dbReference>
<dbReference type="OrthoDB" id="8482304at2"/>
<protein>
    <submittedName>
        <fullName evidence="7">DNA-binding SARP family transcriptional activator</fullName>
    </submittedName>
</protein>
<evidence type="ECO:0000313" key="8">
    <source>
        <dbReference type="Proteomes" id="UP000239494"/>
    </source>
</evidence>
<evidence type="ECO:0000256" key="3">
    <source>
        <dbReference type="ARBA" id="ARBA00023125"/>
    </source>
</evidence>
<evidence type="ECO:0000256" key="4">
    <source>
        <dbReference type="ARBA" id="ARBA00023163"/>
    </source>
</evidence>
<evidence type="ECO:0000256" key="2">
    <source>
        <dbReference type="ARBA" id="ARBA00023015"/>
    </source>
</evidence>
<proteinExistence type="inferred from homology"/>
<dbReference type="SMART" id="SM00862">
    <property type="entry name" value="Trans_reg_C"/>
    <property type="match status" value="1"/>
</dbReference>
<dbReference type="PROSITE" id="PS51755">
    <property type="entry name" value="OMPR_PHOB"/>
    <property type="match status" value="1"/>
</dbReference>
<dbReference type="InterPro" id="IPR011990">
    <property type="entry name" value="TPR-like_helical_dom_sf"/>
</dbReference>
<dbReference type="InterPro" id="IPR036388">
    <property type="entry name" value="WH-like_DNA-bd_sf"/>
</dbReference>
<dbReference type="SUPFAM" id="SSF52540">
    <property type="entry name" value="P-loop containing nucleoside triphosphate hydrolases"/>
    <property type="match status" value="1"/>
</dbReference>
<evidence type="ECO:0000259" key="6">
    <source>
        <dbReference type="PROSITE" id="PS51755"/>
    </source>
</evidence>
<dbReference type="SUPFAM" id="SSF48452">
    <property type="entry name" value="TPR-like"/>
    <property type="match status" value="1"/>
</dbReference>
<dbReference type="InterPro" id="IPR016032">
    <property type="entry name" value="Sig_transdc_resp-reg_C-effctor"/>
</dbReference>
<gene>
    <name evidence="7" type="ORF">CLV43_108508</name>
</gene>
<evidence type="ECO:0000256" key="5">
    <source>
        <dbReference type="PROSITE-ProRule" id="PRU01091"/>
    </source>
</evidence>
<sequence length="614" mass="65995">MTSADLSLEVVLLGEPAAWHDGRPVPLGGGLRRAVFAALAMRANHSMSRAELIDAVWGPEAPASASGGLYTYISGLRRALGPAGAPKATALTTSYAGYQLALRPDALDVQRLDRLREQARVLNEAGDTAHELVALDEALALWNGEALSGVPGPFAEANRLRLKEVRLSVLERRAELLVATGRHDEVIDELVDLVRANPAREGLHGLLMTSMFRAGRQTDALEAYRRARDVLVDRFGTEPGHALRALHQRILAGDTTVGQPSEFTGSRQALRIAARTRASKPFVGRADLVARLRSSVADVLAGRGGCVWVEGAPGSGKSALLAEALAGTTAASCTVSWTGADEFTQDIPFYTVERCLSDIGAALPHVPSAHVSLGPDTPVSSVLDHVRQVVGSHVTQPLVMVLDDLQWADLESLSVWHYLRGLSQHRPLLMVSACRPLPGRRDLDLMRELTGEFRSTTVLLPPLTDPEARDLLERVQPLAHTSVRTIVALAGGNPAYLLAMAAAVEHHGQVRKWKAVPHSVAAVVLDHFGHLSVEAREVLRAMALLGDSCSVDEIMATTGARASDLVDVLAEALEVGALQESDDEVRFAHPLLRRVLYESVPVSLRLAVHQQRGC</sequence>
<reference evidence="7 8" key="1">
    <citation type="submission" date="2018-03" db="EMBL/GenBank/DDBJ databases">
        <title>Genomic Encyclopedia of Archaeal and Bacterial Type Strains, Phase II (KMG-II): from individual species to whole genera.</title>
        <authorList>
            <person name="Goeker M."/>
        </authorList>
    </citation>
    <scope>NUCLEOTIDE SEQUENCE [LARGE SCALE GENOMIC DNA]</scope>
    <source>
        <strain evidence="7 8">DSM 44720</strain>
    </source>
</reference>
<dbReference type="AlphaFoldDB" id="A0A2T0T0A5"/>
<accession>A0A2T0T0A5</accession>
<dbReference type="InterPro" id="IPR027417">
    <property type="entry name" value="P-loop_NTPase"/>
</dbReference>
<dbReference type="PANTHER" id="PTHR35807:SF1">
    <property type="entry name" value="TRANSCRIPTIONAL REGULATOR REDD"/>
    <property type="match status" value="1"/>
</dbReference>
<dbReference type="SMART" id="SM01043">
    <property type="entry name" value="BTAD"/>
    <property type="match status" value="1"/>
</dbReference>
<dbReference type="InterPro" id="IPR051677">
    <property type="entry name" value="AfsR-DnrI-RedD_regulator"/>
</dbReference>
<keyword evidence="4" id="KW-0804">Transcription</keyword>
<evidence type="ECO:0000256" key="1">
    <source>
        <dbReference type="ARBA" id="ARBA00005820"/>
    </source>
</evidence>
<evidence type="ECO:0000313" key="7">
    <source>
        <dbReference type="EMBL" id="PRY39108.1"/>
    </source>
</evidence>
<dbReference type="PANTHER" id="PTHR35807">
    <property type="entry name" value="TRANSCRIPTIONAL REGULATOR REDD-RELATED"/>
    <property type="match status" value="1"/>
</dbReference>